<dbReference type="GO" id="GO:0005813">
    <property type="term" value="C:centrosome"/>
    <property type="evidence" value="ECO:0007669"/>
    <property type="project" value="InterPro"/>
</dbReference>
<evidence type="ECO:0000313" key="3">
    <source>
        <dbReference type="EMBL" id="CAB1447353.1"/>
    </source>
</evidence>
<feature type="compositionally biased region" description="Polar residues" evidence="2">
    <location>
        <begin position="185"/>
        <end position="201"/>
    </location>
</feature>
<feature type="region of interest" description="Disordered" evidence="2">
    <location>
        <begin position="811"/>
        <end position="856"/>
    </location>
</feature>
<dbReference type="AlphaFoldDB" id="A0A9N7VF69"/>
<dbReference type="GO" id="GO:1905515">
    <property type="term" value="P:non-motile cilium assembly"/>
    <property type="evidence" value="ECO:0007669"/>
    <property type="project" value="InterPro"/>
</dbReference>
<dbReference type="EMBL" id="CADEAL010003944">
    <property type="protein sequence ID" value="CAB1447353.1"/>
    <property type="molecule type" value="Genomic_DNA"/>
</dbReference>
<evidence type="ECO:0000256" key="2">
    <source>
        <dbReference type="SAM" id="MobiDB-lite"/>
    </source>
</evidence>
<feature type="region of interest" description="Disordered" evidence="2">
    <location>
        <begin position="967"/>
        <end position="986"/>
    </location>
</feature>
<dbReference type="PANTHER" id="PTHR31191">
    <property type="entry name" value="CENTROSOMAL PROTEIN CEP126"/>
    <property type="match status" value="1"/>
</dbReference>
<dbReference type="GO" id="GO:0007052">
    <property type="term" value="P:mitotic spindle organization"/>
    <property type="evidence" value="ECO:0007669"/>
    <property type="project" value="InterPro"/>
</dbReference>
<dbReference type="Pfam" id="PF15352">
    <property type="entry name" value="K1377"/>
    <property type="match status" value="3"/>
</dbReference>
<dbReference type="InterPro" id="IPR028257">
    <property type="entry name" value="CEP126"/>
</dbReference>
<organism evidence="3 4">
    <name type="scientific">Pleuronectes platessa</name>
    <name type="common">European plaice</name>
    <dbReference type="NCBI Taxonomy" id="8262"/>
    <lineage>
        <taxon>Eukaryota</taxon>
        <taxon>Metazoa</taxon>
        <taxon>Chordata</taxon>
        <taxon>Craniata</taxon>
        <taxon>Vertebrata</taxon>
        <taxon>Euteleostomi</taxon>
        <taxon>Actinopterygii</taxon>
        <taxon>Neopterygii</taxon>
        <taxon>Teleostei</taxon>
        <taxon>Neoteleostei</taxon>
        <taxon>Acanthomorphata</taxon>
        <taxon>Carangaria</taxon>
        <taxon>Pleuronectiformes</taxon>
        <taxon>Pleuronectoidei</taxon>
        <taxon>Pleuronectidae</taxon>
        <taxon>Pleuronectes</taxon>
    </lineage>
</organism>
<keyword evidence="4" id="KW-1185">Reference proteome</keyword>
<dbReference type="GO" id="GO:0031122">
    <property type="term" value="P:cytoplasmic microtubule organization"/>
    <property type="evidence" value="ECO:0007669"/>
    <property type="project" value="InterPro"/>
</dbReference>
<sequence length="986" mass="109310">MRLLHDNFFYHSDSRFGAAGDLHDEKKLIAEEQKLCQARARKFCLETKRRRKALEERQKQRDEQEEQARETILQQRRERVQDATERFQRGHLPPAQRRRRAFTKDIPNIEDALSQLQGPFGGYTQQSSYLSRNYNINRICNPSLQSTHGQALSVVEVQTKMLLEERMTFSKNSGEDDRTREKQQNHSPQDSHVSDSCNSCKDSLENEDNNHGANNLWNSRFYVLDSEKPPHTSDLTSSAMRRLDGNLARSQKQQEPQQKTQDESEGPNNKMQIFNASWGFRSEQPQNPKTQPAVNSDNLFSVCEISKTDPEPFEANSTRNNAKDNITFMNTVTADSTALDSSCPKQEALLDLSQQRGHDDRQLVHPSATEILLPAKNGNGKEVSLGAPPKPNMFLNDRNIDDSSQHGTLWHTGKENHHLSSQKEPSASIINFNKFSYPEPVLQHARPSNIQSDALKCFKRPEEEEGKFPLAVGATRLTCNVRFIKGILKKTSRYASGDAAGAHGSGQRIFAEQVALAIKDSVELTRAKMHEVKSNSTKKKVHWFDEVYVVKEQIKHRSAIPSQSKKNPEDHQQSLATVSGAPKPGPSVTPAASTGYHFTKQAWADVGVQVSLPQDRADEVKVLQSAIGPEAPWRERSARARAAPVSSWGRKGTVIRPQSATEVNRIAKTRGRTMLPRPPPRLEAVEEENTAYVAKTPYGVDHTCGVNSKHAGAGERALGGDASGGSHRVTRTDSGVMHTPLPPSYTCPVSEGIAKSKLSSGHQETPSCGRRRGTVSNERGFCLNITPTDEEISQLWHGVRSALAIKDEKAVPRCKAPESGRGLRKPCSEQSRQSPGSGNRRPPPPQTCQPSKQSTEAGRMFSNTCNVALTQEGVGSAAQLHLAEVHAAGHLEERDMVAALETAPTQSPAATQLHKGLTSISLEEQKVLLSLEKLNHQLHRVQKHAGSNWGTRCLGLTDAPCEMKVTNPNKPRASSANISPWYLKKS</sequence>
<dbReference type="PANTHER" id="PTHR31191:SF4">
    <property type="entry name" value="CENTROSOMAL PROTEIN OF 126 KDA"/>
    <property type="match status" value="1"/>
</dbReference>
<feature type="region of interest" description="Disordered" evidence="2">
    <location>
        <begin position="247"/>
        <end position="271"/>
    </location>
</feature>
<feature type="compositionally biased region" description="Polar residues" evidence="2">
    <location>
        <begin position="967"/>
        <end position="978"/>
    </location>
</feature>
<protein>
    <recommendedName>
        <fullName evidence="5">Centrosomal protein of 126 kDa</fullName>
    </recommendedName>
</protein>
<evidence type="ECO:0008006" key="5">
    <source>
        <dbReference type="Google" id="ProtNLM"/>
    </source>
</evidence>
<reference evidence="3" key="1">
    <citation type="submission" date="2020-03" db="EMBL/GenBank/DDBJ databases">
        <authorList>
            <person name="Weist P."/>
        </authorList>
    </citation>
    <scope>NUCLEOTIDE SEQUENCE</scope>
</reference>
<dbReference type="GO" id="GO:0097546">
    <property type="term" value="C:ciliary base"/>
    <property type="evidence" value="ECO:0007669"/>
    <property type="project" value="InterPro"/>
</dbReference>
<comment type="caution">
    <text evidence="3">The sequence shown here is derived from an EMBL/GenBank/DDBJ whole genome shotgun (WGS) entry which is preliminary data.</text>
</comment>
<name>A0A9N7VF69_PLEPL</name>
<accession>A0A9N7VF69</accession>
<feature type="compositionally biased region" description="Basic and acidic residues" evidence="2">
    <location>
        <begin position="169"/>
        <end position="184"/>
    </location>
</feature>
<dbReference type="Proteomes" id="UP001153269">
    <property type="component" value="Unassembled WGS sequence"/>
</dbReference>
<evidence type="ECO:0000256" key="1">
    <source>
        <dbReference type="SAM" id="Coils"/>
    </source>
</evidence>
<gene>
    <name evidence="3" type="ORF">PLEPLA_LOCUS35046</name>
</gene>
<feature type="compositionally biased region" description="Low complexity" evidence="2">
    <location>
        <begin position="830"/>
        <end position="840"/>
    </location>
</feature>
<feature type="region of interest" description="Disordered" evidence="2">
    <location>
        <begin position="558"/>
        <end position="593"/>
    </location>
</feature>
<feature type="coiled-coil region" evidence="1">
    <location>
        <begin position="45"/>
        <end position="74"/>
    </location>
</feature>
<feature type="region of interest" description="Disordered" evidence="2">
    <location>
        <begin position="169"/>
        <end position="215"/>
    </location>
</feature>
<keyword evidence="1" id="KW-0175">Coiled coil</keyword>
<proteinExistence type="predicted"/>
<evidence type="ECO:0000313" key="4">
    <source>
        <dbReference type="Proteomes" id="UP001153269"/>
    </source>
</evidence>